<keyword evidence="1" id="KW-0418">Kinase</keyword>
<evidence type="ECO:0000313" key="2">
    <source>
        <dbReference type="Proteomes" id="UP001592582"/>
    </source>
</evidence>
<protein>
    <submittedName>
        <fullName evidence="1">Sensor histidine kinase</fullName>
    </submittedName>
</protein>
<dbReference type="EMBL" id="JBHEZX010000002">
    <property type="protein sequence ID" value="MFC1408493.1"/>
    <property type="molecule type" value="Genomic_DNA"/>
</dbReference>
<keyword evidence="2" id="KW-1185">Reference proteome</keyword>
<accession>A0ABV6V478</accession>
<dbReference type="InterPro" id="IPR050482">
    <property type="entry name" value="Sensor_HK_TwoCompSys"/>
</dbReference>
<dbReference type="Pfam" id="PF23539">
    <property type="entry name" value="DUF7134"/>
    <property type="match status" value="1"/>
</dbReference>
<name>A0ABV6V478_9ACTN</name>
<dbReference type="Proteomes" id="UP001592582">
    <property type="component" value="Unassembled WGS sequence"/>
</dbReference>
<proteinExistence type="predicted"/>
<organism evidence="1 2">
    <name type="scientific">Streptacidiphilus alkalitolerans</name>
    <dbReference type="NCBI Taxonomy" id="3342712"/>
    <lineage>
        <taxon>Bacteria</taxon>
        <taxon>Bacillati</taxon>
        <taxon>Actinomycetota</taxon>
        <taxon>Actinomycetes</taxon>
        <taxon>Kitasatosporales</taxon>
        <taxon>Streptomycetaceae</taxon>
        <taxon>Streptacidiphilus</taxon>
    </lineage>
</organism>
<dbReference type="PANTHER" id="PTHR24421:SF10">
    <property type="entry name" value="NITRATE_NITRITE SENSOR PROTEIN NARQ"/>
    <property type="match status" value="1"/>
</dbReference>
<sequence>MPADRSTALPAVRPLLPDVLLACAVALVAALADLYGPDHRTAFAPYWDIALAAPLALRRRAPATAAALVAAICFATWLTGVIAVAAAPAVLIMLYSLGAWERRRWLLALALVVAESGVIMAVARWTPHGRQWLTALMATGTVTAALVIGLYVRTRRAYLASMIERAETAERDRDHQARIAVAEERTRMAREMHDVIAHSLAVMITLNDAVAATAPEGPIRETVTQASEVGRQALSEMQRILGVLRGAGPADLMPQPGVEQLTDLVAIARSAGLTVELSISGEPGHLAPTTQLTIYRIVQESLTNVLKHSRNVRRVTVTLIHRENRVRIQVTNDGEPATTANASAAGHGLAGMRERTTLYQGRFQAGPTRGGGWEVLADLAVTDPATAA</sequence>
<dbReference type="InterPro" id="IPR003594">
    <property type="entry name" value="HATPase_dom"/>
</dbReference>
<reference evidence="1 2" key="1">
    <citation type="submission" date="2024-09" db="EMBL/GenBank/DDBJ databases">
        <authorList>
            <person name="Lee S.D."/>
        </authorList>
    </citation>
    <scope>NUCLEOTIDE SEQUENCE [LARGE SCALE GENOMIC DNA]</scope>
    <source>
        <strain evidence="1 2">N1-1</strain>
    </source>
</reference>
<keyword evidence="1" id="KW-0808">Transferase</keyword>
<evidence type="ECO:0000313" key="1">
    <source>
        <dbReference type="EMBL" id="MFC1408493.1"/>
    </source>
</evidence>
<dbReference type="Pfam" id="PF02518">
    <property type="entry name" value="HATPase_c"/>
    <property type="match status" value="1"/>
</dbReference>
<dbReference type="InterPro" id="IPR036890">
    <property type="entry name" value="HATPase_C_sf"/>
</dbReference>
<dbReference type="InterPro" id="IPR011712">
    <property type="entry name" value="Sig_transdc_His_kin_sub3_dim/P"/>
</dbReference>
<gene>
    <name evidence="1" type="ORF">ACEZDG_04295</name>
</gene>
<dbReference type="Gene3D" id="1.20.5.1930">
    <property type="match status" value="1"/>
</dbReference>
<dbReference type="GO" id="GO:0016301">
    <property type="term" value="F:kinase activity"/>
    <property type="evidence" value="ECO:0007669"/>
    <property type="project" value="UniProtKB-KW"/>
</dbReference>
<dbReference type="SUPFAM" id="SSF55874">
    <property type="entry name" value="ATPase domain of HSP90 chaperone/DNA topoisomerase II/histidine kinase"/>
    <property type="match status" value="1"/>
</dbReference>
<comment type="caution">
    <text evidence="1">The sequence shown here is derived from an EMBL/GenBank/DDBJ whole genome shotgun (WGS) entry which is preliminary data.</text>
</comment>
<dbReference type="InterPro" id="IPR055558">
    <property type="entry name" value="DUF7134"/>
</dbReference>
<dbReference type="PANTHER" id="PTHR24421">
    <property type="entry name" value="NITRATE/NITRITE SENSOR PROTEIN NARX-RELATED"/>
    <property type="match status" value="1"/>
</dbReference>
<dbReference type="Gene3D" id="3.30.565.10">
    <property type="entry name" value="Histidine kinase-like ATPase, C-terminal domain"/>
    <property type="match status" value="1"/>
</dbReference>
<dbReference type="CDD" id="cd16917">
    <property type="entry name" value="HATPase_UhpB-NarQ-NarX-like"/>
    <property type="match status" value="1"/>
</dbReference>
<dbReference type="Pfam" id="PF07730">
    <property type="entry name" value="HisKA_3"/>
    <property type="match status" value="1"/>
</dbReference>